<evidence type="ECO:0000256" key="1">
    <source>
        <dbReference type="SAM" id="MobiDB-lite"/>
    </source>
</evidence>
<dbReference type="OrthoDB" id="2428957at2759"/>
<organism evidence="2 3">
    <name type="scientific">Cetraspora pellucida</name>
    <dbReference type="NCBI Taxonomy" id="1433469"/>
    <lineage>
        <taxon>Eukaryota</taxon>
        <taxon>Fungi</taxon>
        <taxon>Fungi incertae sedis</taxon>
        <taxon>Mucoromycota</taxon>
        <taxon>Glomeromycotina</taxon>
        <taxon>Glomeromycetes</taxon>
        <taxon>Diversisporales</taxon>
        <taxon>Gigasporaceae</taxon>
        <taxon>Cetraspora</taxon>
    </lineage>
</organism>
<gene>
    <name evidence="2" type="ORF">CPELLU_LOCUS15165</name>
</gene>
<dbReference type="Pfam" id="PF08238">
    <property type="entry name" value="Sel1"/>
    <property type="match status" value="3"/>
</dbReference>
<reference evidence="2" key="1">
    <citation type="submission" date="2021-06" db="EMBL/GenBank/DDBJ databases">
        <authorList>
            <person name="Kallberg Y."/>
            <person name="Tangrot J."/>
            <person name="Rosling A."/>
        </authorList>
    </citation>
    <scope>NUCLEOTIDE SEQUENCE</scope>
    <source>
        <strain evidence="2">FL966</strain>
    </source>
</reference>
<sequence>MTYNKFEDSRHMPSTQKEVNESEEEIQKALTNSYNSYIPFKSNDGFILNLFHYFIKLFNIHYETAYVVNTLRQYFIDNNADPLNTFNKLIHHQNQSYFTSIIGYFYQFGIGTEISYRLASKFYSRSNIQDKKTSYSLNNSDSLFFNDFIENNYNIGKISLAYLYFYGIGVKEDNQKAFLLCNETIKNNYGLGQYLVGKCFEEGYDVAFKWPSID</sequence>
<proteinExistence type="predicted"/>
<dbReference type="SUPFAM" id="SSF81901">
    <property type="entry name" value="HCP-like"/>
    <property type="match status" value="1"/>
</dbReference>
<protein>
    <submittedName>
        <fullName evidence="2">24979_t:CDS:1</fullName>
    </submittedName>
</protein>
<comment type="caution">
    <text evidence="2">The sequence shown here is derived from an EMBL/GenBank/DDBJ whole genome shotgun (WGS) entry which is preliminary data.</text>
</comment>
<accession>A0A9N9IZG9</accession>
<dbReference type="EMBL" id="CAJVQA010019351">
    <property type="protein sequence ID" value="CAG8758669.1"/>
    <property type="molecule type" value="Genomic_DNA"/>
</dbReference>
<dbReference type="Proteomes" id="UP000789759">
    <property type="component" value="Unassembled WGS sequence"/>
</dbReference>
<evidence type="ECO:0000313" key="2">
    <source>
        <dbReference type="EMBL" id="CAG8758669.1"/>
    </source>
</evidence>
<keyword evidence="3" id="KW-1185">Reference proteome</keyword>
<evidence type="ECO:0000313" key="3">
    <source>
        <dbReference type="Proteomes" id="UP000789759"/>
    </source>
</evidence>
<name>A0A9N9IZG9_9GLOM</name>
<dbReference type="InterPro" id="IPR011990">
    <property type="entry name" value="TPR-like_helical_dom_sf"/>
</dbReference>
<dbReference type="AlphaFoldDB" id="A0A9N9IZG9"/>
<dbReference type="InterPro" id="IPR006597">
    <property type="entry name" value="Sel1-like"/>
</dbReference>
<feature type="compositionally biased region" description="Basic and acidic residues" evidence="1">
    <location>
        <begin position="1"/>
        <end position="11"/>
    </location>
</feature>
<dbReference type="Gene3D" id="1.25.40.10">
    <property type="entry name" value="Tetratricopeptide repeat domain"/>
    <property type="match status" value="1"/>
</dbReference>
<feature type="region of interest" description="Disordered" evidence="1">
    <location>
        <begin position="1"/>
        <end position="22"/>
    </location>
</feature>